<comment type="caution">
    <text evidence="19">The sequence shown here is derived from an EMBL/GenBank/DDBJ whole genome shotgun (WGS) entry which is preliminary data.</text>
</comment>
<dbReference type="PANTHER" id="PTHR43743">
    <property type="entry name" value="POTASSIUM-TRANSPORTING ATPASE ATP-BINDING SUBUNIT"/>
    <property type="match status" value="1"/>
</dbReference>
<dbReference type="Gene3D" id="2.70.150.10">
    <property type="entry name" value="Calcium-transporting ATPase, cytoplasmic transduction domain A"/>
    <property type="match status" value="1"/>
</dbReference>
<dbReference type="EC" id="7.2.2.6" evidence="16"/>
<feature type="transmembrane region" description="Helical" evidence="16">
    <location>
        <begin position="684"/>
        <end position="704"/>
    </location>
</feature>
<evidence type="ECO:0000256" key="9">
    <source>
        <dbReference type="ARBA" id="ARBA00022840"/>
    </source>
</evidence>
<accession>A0A561UNC3</accession>
<feature type="binding site" evidence="16">
    <location>
        <begin position="396"/>
        <end position="403"/>
    </location>
    <ligand>
        <name>ATP</name>
        <dbReference type="ChEBI" id="CHEBI:30616"/>
    </ligand>
</feature>
<dbReference type="NCBIfam" id="TIGR01494">
    <property type="entry name" value="ATPase_P-type"/>
    <property type="match status" value="2"/>
</dbReference>
<evidence type="ECO:0000256" key="8">
    <source>
        <dbReference type="ARBA" id="ARBA00022741"/>
    </source>
</evidence>
<keyword evidence="4 16" id="KW-0633">Potassium transport</keyword>
<evidence type="ECO:0000256" key="7">
    <source>
        <dbReference type="ARBA" id="ARBA00022723"/>
    </source>
</evidence>
<feature type="transmembrane region" description="Helical" evidence="16">
    <location>
        <begin position="80"/>
        <end position="98"/>
    </location>
</feature>
<dbReference type="SFLD" id="SFLDG00002">
    <property type="entry name" value="C1.7:_P-type_atpase_like"/>
    <property type="match status" value="1"/>
</dbReference>
<keyword evidence="12 16" id="KW-1278">Translocase</keyword>
<evidence type="ECO:0000256" key="11">
    <source>
        <dbReference type="ARBA" id="ARBA00022958"/>
    </source>
</evidence>
<evidence type="ECO:0000256" key="17">
    <source>
        <dbReference type="SAM" id="MobiDB-lite"/>
    </source>
</evidence>
<keyword evidence="13 16" id="KW-1133">Transmembrane helix</keyword>
<sequence length="708" mass="75420">MLPLAPEETVTPDPPAPPPTGQRHRAARGALLDPGQLLAAVPEALRKLHPRVMVRNPVMFVVEVGSTLTTVSALVQPSVFAWLISGWLWLTVVFANLAEAVAERRGKAQAESLRKARTGTTARRLRRWRIGLERFEEERVPAEHLQLYDFVVVEAGETVPGDGDVVEGIAAVDESAITGESAPVVREAGGDRCAVTGGTRVLSDRIVVRITSKPGLTFLDRMIALVEGAERKKTPNEIALNILLASLTIVFILSVVTLQPFAIYAGAEQTTPVLVALLVALSPTTIGALLSAIGIAGMDRLVQRNVVAMSGRAVEAAGDVDTLLLDKTGTITFGNRQAVRFLPAPGAGELELVEAAQLSSLADETPEGRSIVLLAERYGLRERPPGELGALEFVPFSAQTRMSGVDLEQPGAWRIELRKGAASAISVWVYERGGLVAGEVLEAADVIAANGGTPLLVAVHDEYGARVLGIVQLKDVVKDGIRERFAELRRMGIRTVMVTGDNPRTAQAIAREAGVDDFLAEATPEDKLALIRREQEGGKLVAMTGDGTNDAPALAQADVGVAMNTGTSAAKEAGNMVDLDSNPTKLIEIVQIGKQLLITRGALTTFSIANDVAKYFAIIPAMFGRAYPGLRDFNVMALHSPTSAITSAIIFNALIIVGLIPLALRGVRYRPSSAADLLARNLWVFGLGGLVLPFVGIKLIDLVVRFLV</sequence>
<evidence type="ECO:0000256" key="4">
    <source>
        <dbReference type="ARBA" id="ARBA00022538"/>
    </source>
</evidence>
<evidence type="ECO:0000256" key="16">
    <source>
        <dbReference type="HAMAP-Rule" id="MF_00285"/>
    </source>
</evidence>
<dbReference type="InterPro" id="IPR001757">
    <property type="entry name" value="P_typ_ATPase"/>
</dbReference>
<dbReference type="EMBL" id="VIWT01000001">
    <property type="protein sequence ID" value="TWG00863.1"/>
    <property type="molecule type" value="Genomic_DNA"/>
</dbReference>
<comment type="function">
    <text evidence="16">Part of the high-affinity ATP-driven potassium transport (or Kdp) system, which catalyzes the hydrolysis of ATP coupled with the electrogenic transport of potassium into the cytoplasm. This subunit is responsible for energy coupling to the transport system and for the release of the potassium ions to the cytoplasm.</text>
</comment>
<dbReference type="HAMAP" id="MF_00285">
    <property type="entry name" value="KdpB"/>
    <property type="match status" value="1"/>
</dbReference>
<evidence type="ECO:0000256" key="13">
    <source>
        <dbReference type="ARBA" id="ARBA00022989"/>
    </source>
</evidence>
<feature type="transmembrane region" description="Helical" evidence="16">
    <location>
        <begin position="644"/>
        <end position="664"/>
    </location>
</feature>
<feature type="transmembrane region" description="Helical" evidence="16">
    <location>
        <begin position="238"/>
        <end position="267"/>
    </location>
</feature>
<feature type="binding site" evidence="16">
    <location>
        <position position="363"/>
    </location>
    <ligand>
        <name>ATP</name>
        <dbReference type="ChEBI" id="CHEBI:30616"/>
    </ligand>
</feature>
<feature type="transmembrane region" description="Helical" evidence="16">
    <location>
        <begin position="273"/>
        <end position="296"/>
    </location>
</feature>
<evidence type="ECO:0000256" key="15">
    <source>
        <dbReference type="ARBA" id="ARBA00023136"/>
    </source>
</evidence>
<dbReference type="InterPro" id="IPR044492">
    <property type="entry name" value="P_typ_ATPase_HD_dom"/>
</dbReference>
<dbReference type="GO" id="GO:0005524">
    <property type="term" value="F:ATP binding"/>
    <property type="evidence" value="ECO:0007669"/>
    <property type="project" value="UniProtKB-UniRule"/>
</dbReference>
<dbReference type="SUPFAM" id="SSF81653">
    <property type="entry name" value="Calcium ATPase, transduction domain A"/>
    <property type="match status" value="1"/>
</dbReference>
<evidence type="ECO:0000313" key="19">
    <source>
        <dbReference type="EMBL" id="TWG00863.1"/>
    </source>
</evidence>
<keyword evidence="9 16" id="KW-0067">ATP-binding</keyword>
<dbReference type="Proteomes" id="UP000317940">
    <property type="component" value="Unassembled WGS sequence"/>
</dbReference>
<dbReference type="OrthoDB" id="9814270at2"/>
<dbReference type="GO" id="GO:0016887">
    <property type="term" value="F:ATP hydrolysis activity"/>
    <property type="evidence" value="ECO:0007669"/>
    <property type="project" value="InterPro"/>
</dbReference>
<feature type="region of interest" description="Disordered" evidence="17">
    <location>
        <begin position="1"/>
        <end position="25"/>
    </location>
</feature>
<evidence type="ECO:0000256" key="2">
    <source>
        <dbReference type="ARBA" id="ARBA00022448"/>
    </source>
</evidence>
<keyword evidence="5 16" id="KW-0597">Phosphoprotein</keyword>
<dbReference type="InterPro" id="IPR036412">
    <property type="entry name" value="HAD-like_sf"/>
</dbReference>
<evidence type="ECO:0000256" key="14">
    <source>
        <dbReference type="ARBA" id="ARBA00023065"/>
    </source>
</evidence>
<dbReference type="CDD" id="cd02078">
    <property type="entry name" value="P-type_ATPase_K"/>
    <property type="match status" value="1"/>
</dbReference>
<keyword evidence="6 16" id="KW-0812">Transmembrane</keyword>
<evidence type="ECO:0000256" key="6">
    <source>
        <dbReference type="ARBA" id="ARBA00022692"/>
    </source>
</evidence>
<keyword evidence="14 16" id="KW-0406">Ion transport</keyword>
<dbReference type="Gene3D" id="3.40.1110.10">
    <property type="entry name" value="Calcium-transporting ATPase, cytoplasmic domain N"/>
    <property type="match status" value="1"/>
</dbReference>
<dbReference type="GO" id="GO:0008556">
    <property type="term" value="F:P-type potassium transmembrane transporter activity"/>
    <property type="evidence" value="ECO:0007669"/>
    <property type="project" value="UniProtKB-UniRule"/>
</dbReference>
<keyword evidence="8 16" id="KW-0547">Nucleotide-binding</keyword>
<keyword evidence="2 16" id="KW-0813">Transport</keyword>
<feature type="binding site" evidence="16">
    <location>
        <position position="550"/>
    </location>
    <ligand>
        <name>Mg(2+)</name>
        <dbReference type="ChEBI" id="CHEBI:18420"/>
    </ligand>
</feature>
<dbReference type="Pfam" id="PF00702">
    <property type="entry name" value="Hydrolase"/>
    <property type="match status" value="1"/>
</dbReference>
<evidence type="ECO:0000256" key="12">
    <source>
        <dbReference type="ARBA" id="ARBA00022967"/>
    </source>
</evidence>
<feature type="domain" description="P-type ATPase A" evidence="18">
    <location>
        <begin position="136"/>
        <end position="227"/>
    </location>
</feature>
<reference evidence="19 20" key="1">
    <citation type="submission" date="2019-06" db="EMBL/GenBank/DDBJ databases">
        <title>Sequencing the genomes of 1000 actinobacteria strains.</title>
        <authorList>
            <person name="Klenk H.-P."/>
        </authorList>
    </citation>
    <scope>NUCLEOTIDE SEQUENCE [LARGE SCALE GENOMIC DNA]</scope>
    <source>
        <strain evidence="19 20">DSM 44826</strain>
    </source>
</reference>
<dbReference type="InterPro" id="IPR059000">
    <property type="entry name" value="ATPase_P-type_domA"/>
</dbReference>
<keyword evidence="11 16" id="KW-0630">Potassium</keyword>
<dbReference type="SUPFAM" id="SSF81665">
    <property type="entry name" value="Calcium ATPase, transmembrane domain M"/>
    <property type="match status" value="1"/>
</dbReference>
<protein>
    <recommendedName>
        <fullName evidence="16">Potassium-transporting ATPase ATP-binding subunit</fullName>
        <ecNumber evidence="16">7.2.2.6</ecNumber>
    </recommendedName>
    <alternativeName>
        <fullName evidence="16">ATP phosphohydrolase [potassium-transporting] B chain</fullName>
    </alternativeName>
    <alternativeName>
        <fullName evidence="16">Potassium-binding and translocating subunit B</fullName>
    </alternativeName>
    <alternativeName>
        <fullName evidence="16">Potassium-translocating ATPase B chain</fullName>
    </alternativeName>
</protein>
<feature type="binding site" evidence="16">
    <location>
        <position position="546"/>
    </location>
    <ligand>
        <name>Mg(2+)</name>
        <dbReference type="ChEBI" id="CHEBI:18420"/>
    </ligand>
</feature>
<comment type="subunit">
    <text evidence="16">The system is composed of three essential subunits: KdpA, KdpB and KdpC.</text>
</comment>
<dbReference type="SFLD" id="SFLDF00027">
    <property type="entry name" value="p-type_atpase"/>
    <property type="match status" value="1"/>
</dbReference>
<evidence type="ECO:0000256" key="3">
    <source>
        <dbReference type="ARBA" id="ARBA00022475"/>
    </source>
</evidence>
<dbReference type="AlphaFoldDB" id="A0A561UNC3"/>
<keyword evidence="7 16" id="KW-0479">Metal-binding</keyword>
<dbReference type="InterPro" id="IPR018303">
    <property type="entry name" value="ATPase_P-typ_P_site"/>
</dbReference>
<dbReference type="InterPro" id="IPR023298">
    <property type="entry name" value="ATPase_P-typ_TM_dom_sf"/>
</dbReference>
<comment type="subcellular location">
    <subcellularLocation>
        <location evidence="1 16">Cell membrane</location>
        <topology evidence="1 16">Multi-pass membrane protein</topology>
    </subcellularLocation>
</comment>
<keyword evidence="3 16" id="KW-1003">Cell membrane</keyword>
<keyword evidence="20" id="KW-1185">Reference proteome</keyword>
<gene>
    <name evidence="16" type="primary">kdpB</name>
    <name evidence="19" type="ORF">FHX73_114743</name>
</gene>
<comment type="similarity">
    <text evidence="16">Belongs to the cation transport ATPase (P-type) (TC 3.A.3) family. Type IA subfamily.</text>
</comment>
<dbReference type="Gene3D" id="3.40.50.1000">
    <property type="entry name" value="HAD superfamily/HAD-like"/>
    <property type="match status" value="1"/>
</dbReference>
<dbReference type="NCBIfam" id="TIGR01497">
    <property type="entry name" value="kdpB"/>
    <property type="match status" value="1"/>
</dbReference>
<dbReference type="GO" id="GO:0005886">
    <property type="term" value="C:plasma membrane"/>
    <property type="evidence" value="ECO:0007669"/>
    <property type="project" value="UniProtKB-SubCell"/>
</dbReference>
<dbReference type="PROSITE" id="PS00154">
    <property type="entry name" value="ATPASE_E1_E2"/>
    <property type="match status" value="1"/>
</dbReference>
<comment type="catalytic activity">
    <reaction evidence="16">
        <text>K(+)(out) + ATP + H2O = K(+)(in) + ADP + phosphate + H(+)</text>
        <dbReference type="Rhea" id="RHEA:16777"/>
        <dbReference type="ChEBI" id="CHEBI:15377"/>
        <dbReference type="ChEBI" id="CHEBI:15378"/>
        <dbReference type="ChEBI" id="CHEBI:29103"/>
        <dbReference type="ChEBI" id="CHEBI:30616"/>
        <dbReference type="ChEBI" id="CHEBI:43474"/>
        <dbReference type="ChEBI" id="CHEBI:456216"/>
        <dbReference type="EC" id="7.2.2.6"/>
    </reaction>
</comment>
<keyword evidence="15 16" id="KW-0472">Membrane</keyword>
<keyword evidence="10 16" id="KW-0460">Magnesium</keyword>
<dbReference type="SFLD" id="SFLDS00003">
    <property type="entry name" value="Haloacid_Dehalogenase"/>
    <property type="match status" value="1"/>
</dbReference>
<dbReference type="InterPro" id="IPR008250">
    <property type="entry name" value="ATPase_P-typ_transduc_dom_A_sf"/>
</dbReference>
<dbReference type="SUPFAM" id="SSF56784">
    <property type="entry name" value="HAD-like"/>
    <property type="match status" value="1"/>
</dbReference>
<dbReference type="InterPro" id="IPR023299">
    <property type="entry name" value="ATPase_P-typ_cyto_dom_N"/>
</dbReference>
<dbReference type="RefSeq" id="WP_145906899.1">
    <property type="nucleotide sequence ID" value="NZ_BAAAMZ010000003.1"/>
</dbReference>
<dbReference type="FunFam" id="2.70.150.10:FF:000010">
    <property type="entry name" value="Potassium-transporting ATPase ATP-binding subunit"/>
    <property type="match status" value="1"/>
</dbReference>
<name>A0A561UNC3_9ACTN</name>
<dbReference type="Pfam" id="PF00122">
    <property type="entry name" value="E1-E2_ATPase"/>
    <property type="match status" value="1"/>
</dbReference>
<dbReference type="PRINTS" id="PR00119">
    <property type="entry name" value="CATATPASE"/>
</dbReference>
<evidence type="ECO:0000259" key="18">
    <source>
        <dbReference type="Pfam" id="PF00122"/>
    </source>
</evidence>
<feature type="compositionally biased region" description="Low complexity" evidence="17">
    <location>
        <begin position="1"/>
        <end position="11"/>
    </location>
</feature>
<proteinExistence type="inferred from homology"/>
<dbReference type="InterPro" id="IPR006391">
    <property type="entry name" value="P-type_ATPase_bsu_IA"/>
</dbReference>
<dbReference type="InterPro" id="IPR023214">
    <property type="entry name" value="HAD_sf"/>
</dbReference>
<feature type="binding site" evidence="16">
    <location>
        <position position="367"/>
    </location>
    <ligand>
        <name>ATP</name>
        <dbReference type="ChEBI" id="CHEBI:30616"/>
    </ligand>
</feature>
<evidence type="ECO:0000256" key="5">
    <source>
        <dbReference type="ARBA" id="ARBA00022553"/>
    </source>
</evidence>
<comment type="caution">
    <text evidence="16">Lacks conserved residue(s) required for the propagation of feature annotation.</text>
</comment>
<organism evidence="19 20">
    <name type="scientific">Kitasatospora viridis</name>
    <dbReference type="NCBI Taxonomy" id="281105"/>
    <lineage>
        <taxon>Bacteria</taxon>
        <taxon>Bacillati</taxon>
        <taxon>Actinomycetota</taxon>
        <taxon>Actinomycetes</taxon>
        <taxon>Kitasatosporales</taxon>
        <taxon>Streptomycetaceae</taxon>
        <taxon>Kitasatospora</taxon>
    </lineage>
</organism>
<dbReference type="PANTHER" id="PTHR43743:SF1">
    <property type="entry name" value="POTASSIUM-TRANSPORTING ATPASE ATP-BINDING SUBUNIT"/>
    <property type="match status" value="1"/>
</dbReference>
<feature type="active site" description="4-aspartylphosphate intermediate" evidence="16">
    <location>
        <position position="326"/>
    </location>
</feature>
<evidence type="ECO:0000256" key="1">
    <source>
        <dbReference type="ARBA" id="ARBA00004651"/>
    </source>
</evidence>
<feature type="binding site" evidence="16">
    <location>
        <position position="419"/>
    </location>
    <ligand>
        <name>ATP</name>
        <dbReference type="ChEBI" id="CHEBI:30616"/>
    </ligand>
</feature>
<dbReference type="GO" id="GO:0000287">
    <property type="term" value="F:magnesium ion binding"/>
    <property type="evidence" value="ECO:0007669"/>
    <property type="project" value="UniProtKB-UniRule"/>
</dbReference>
<evidence type="ECO:0000256" key="10">
    <source>
        <dbReference type="ARBA" id="ARBA00022842"/>
    </source>
</evidence>
<evidence type="ECO:0000313" key="20">
    <source>
        <dbReference type="Proteomes" id="UP000317940"/>
    </source>
</evidence>